<sequence length="66" mass="7654">MSVDNGYGERHSTLQFINLKTAKIYDGVFRDWVTFDWRIWNSADERQSRHGSPLYESALTARMASA</sequence>
<reference evidence="2" key="1">
    <citation type="submission" date="2018-09" db="EMBL/GenBank/DDBJ databases">
        <authorList>
            <person name="Tuo L."/>
        </authorList>
    </citation>
    <scope>NUCLEOTIDE SEQUENCE [LARGE SCALE GENOMIC DNA]</scope>
    <source>
        <strain evidence="2">M2BS4Y-1</strain>
    </source>
</reference>
<name>A0A3A1WSB9_9HYPH</name>
<evidence type="ECO:0000313" key="2">
    <source>
        <dbReference type="Proteomes" id="UP000265750"/>
    </source>
</evidence>
<dbReference type="AlphaFoldDB" id="A0A3A1WSB9"/>
<evidence type="ECO:0000313" key="1">
    <source>
        <dbReference type="EMBL" id="RIY03481.1"/>
    </source>
</evidence>
<dbReference type="Proteomes" id="UP000265750">
    <property type="component" value="Unassembled WGS sequence"/>
</dbReference>
<dbReference type="EMBL" id="QYRN01000001">
    <property type="protein sequence ID" value="RIY03481.1"/>
    <property type="molecule type" value="Genomic_DNA"/>
</dbReference>
<accession>A0A3A1WSB9</accession>
<protein>
    <submittedName>
        <fullName evidence="1">Uncharacterized protein</fullName>
    </submittedName>
</protein>
<comment type="caution">
    <text evidence="1">The sequence shown here is derived from an EMBL/GenBank/DDBJ whole genome shotgun (WGS) entry which is preliminary data.</text>
</comment>
<gene>
    <name evidence="1" type="ORF">D3218_01605</name>
</gene>
<proteinExistence type="predicted"/>
<keyword evidence="2" id="KW-1185">Reference proteome</keyword>
<organism evidence="1 2">
    <name type="scientific">Aureimonas flava</name>
    <dbReference type="NCBI Taxonomy" id="2320271"/>
    <lineage>
        <taxon>Bacteria</taxon>
        <taxon>Pseudomonadati</taxon>
        <taxon>Pseudomonadota</taxon>
        <taxon>Alphaproteobacteria</taxon>
        <taxon>Hyphomicrobiales</taxon>
        <taxon>Aurantimonadaceae</taxon>
        <taxon>Aureimonas</taxon>
    </lineage>
</organism>